<dbReference type="Proteomes" id="UP000591131">
    <property type="component" value="Unassembled WGS sequence"/>
</dbReference>
<dbReference type="SMART" id="SM00182">
    <property type="entry name" value="CULLIN"/>
    <property type="match status" value="1"/>
</dbReference>
<gene>
    <name evidence="7" type="primary">CUL4A</name>
    <name evidence="7" type="ORF">FOL47_010775</name>
</gene>
<dbReference type="InterPro" id="IPR019559">
    <property type="entry name" value="Cullin_neddylation_domain"/>
</dbReference>
<dbReference type="Pfam" id="PF10557">
    <property type="entry name" value="Cullin_Nedd8"/>
    <property type="match status" value="1"/>
</dbReference>
<keyword evidence="8" id="KW-1185">Reference proteome</keyword>
<dbReference type="SUPFAM" id="SSF46785">
    <property type="entry name" value="Winged helix' DNA-binding domain"/>
    <property type="match status" value="1"/>
</dbReference>
<dbReference type="InterPro" id="IPR001373">
    <property type="entry name" value="Cullin_N"/>
</dbReference>
<evidence type="ECO:0000313" key="7">
    <source>
        <dbReference type="EMBL" id="KAF4652944.1"/>
    </source>
</evidence>
<dbReference type="InterPro" id="IPR036317">
    <property type="entry name" value="Cullin_homology_sf"/>
</dbReference>
<evidence type="ECO:0000313" key="8">
    <source>
        <dbReference type="Proteomes" id="UP000591131"/>
    </source>
</evidence>
<dbReference type="AlphaFoldDB" id="A0A7J6L1A3"/>
<dbReference type="InterPro" id="IPR016159">
    <property type="entry name" value="Cullin_repeat-like_dom_sf"/>
</dbReference>
<dbReference type="InterPro" id="IPR045093">
    <property type="entry name" value="Cullin"/>
</dbReference>
<dbReference type="Gene3D" id="3.30.200.20">
    <property type="entry name" value="Phosphorylase Kinase, domain 1"/>
    <property type="match status" value="1"/>
</dbReference>
<comment type="similarity">
    <text evidence="1 2 4">Belongs to the cullin family.</text>
</comment>
<dbReference type="InterPro" id="IPR017441">
    <property type="entry name" value="Protein_kinase_ATP_BS"/>
</dbReference>
<comment type="caution">
    <text evidence="7">The sequence shown here is derived from an EMBL/GenBank/DDBJ whole genome shotgun (WGS) entry which is preliminary data.</text>
</comment>
<dbReference type="GO" id="GO:0004672">
    <property type="term" value="F:protein kinase activity"/>
    <property type="evidence" value="ECO:0007669"/>
    <property type="project" value="InterPro"/>
</dbReference>
<dbReference type="Pfam" id="PF26557">
    <property type="entry name" value="Cullin_AB"/>
    <property type="match status" value="1"/>
</dbReference>
<proteinExistence type="inferred from homology"/>
<dbReference type="SMART" id="SM00220">
    <property type="entry name" value="S_TKc"/>
    <property type="match status" value="1"/>
</dbReference>
<evidence type="ECO:0000256" key="1">
    <source>
        <dbReference type="ARBA" id="ARBA00006019"/>
    </source>
</evidence>
<dbReference type="InterPro" id="IPR011009">
    <property type="entry name" value="Kinase-like_dom_sf"/>
</dbReference>
<evidence type="ECO:0000259" key="5">
    <source>
        <dbReference type="PROSITE" id="PS50011"/>
    </source>
</evidence>
<dbReference type="Pfam" id="PF00888">
    <property type="entry name" value="Cullin"/>
    <property type="match status" value="1"/>
</dbReference>
<dbReference type="Gene3D" id="1.20.1310.10">
    <property type="entry name" value="Cullin Repeats"/>
    <property type="match status" value="4"/>
</dbReference>
<dbReference type="Gene3D" id="3.30.230.130">
    <property type="entry name" value="Cullin, Chain C, Domain 2"/>
    <property type="match status" value="1"/>
</dbReference>
<evidence type="ECO:0000256" key="4">
    <source>
        <dbReference type="RuleBase" id="RU003829"/>
    </source>
</evidence>
<dbReference type="EMBL" id="JAAPAO010000868">
    <property type="protein sequence ID" value="KAF4652944.1"/>
    <property type="molecule type" value="Genomic_DNA"/>
</dbReference>
<evidence type="ECO:0000259" key="6">
    <source>
        <dbReference type="PROSITE" id="PS50069"/>
    </source>
</evidence>
<dbReference type="InterPro" id="IPR000719">
    <property type="entry name" value="Prot_kinase_dom"/>
</dbReference>
<dbReference type="PROSITE" id="PS50011">
    <property type="entry name" value="PROTEIN_KINASE_DOM"/>
    <property type="match status" value="1"/>
</dbReference>
<dbReference type="PANTHER" id="PTHR11932">
    <property type="entry name" value="CULLIN"/>
    <property type="match status" value="1"/>
</dbReference>
<evidence type="ECO:0000256" key="2">
    <source>
        <dbReference type="PROSITE-ProRule" id="PRU00330"/>
    </source>
</evidence>
<dbReference type="Gene3D" id="1.10.10.10">
    <property type="entry name" value="Winged helix-like DNA-binding domain superfamily/Winged helix DNA-binding domain"/>
    <property type="match status" value="1"/>
</dbReference>
<keyword evidence="3" id="KW-0067">ATP-binding</keyword>
<evidence type="ECO:0000256" key="3">
    <source>
        <dbReference type="PROSITE-ProRule" id="PRU10141"/>
    </source>
</evidence>
<dbReference type="InterPro" id="IPR036388">
    <property type="entry name" value="WH-like_DNA-bd_sf"/>
</dbReference>
<dbReference type="PROSITE" id="PS00107">
    <property type="entry name" value="PROTEIN_KINASE_ATP"/>
    <property type="match status" value="1"/>
</dbReference>
<dbReference type="GO" id="GO:0031625">
    <property type="term" value="F:ubiquitin protein ligase binding"/>
    <property type="evidence" value="ECO:0007669"/>
    <property type="project" value="InterPro"/>
</dbReference>
<keyword evidence="3" id="KW-0547">Nucleotide-binding</keyword>
<dbReference type="SUPFAM" id="SSF75632">
    <property type="entry name" value="Cullin homology domain"/>
    <property type="match status" value="1"/>
</dbReference>
<dbReference type="GO" id="GO:0006511">
    <property type="term" value="P:ubiquitin-dependent protein catabolic process"/>
    <property type="evidence" value="ECO:0007669"/>
    <property type="project" value="InterPro"/>
</dbReference>
<feature type="non-terminal residue" evidence="7">
    <location>
        <position position="1"/>
    </location>
</feature>
<feature type="domain" description="Cullin family profile" evidence="6">
    <location>
        <begin position="433"/>
        <end position="687"/>
    </location>
</feature>
<name>A0A7J6L1A3_PERCH</name>
<reference evidence="7 8" key="1">
    <citation type="submission" date="2020-04" db="EMBL/GenBank/DDBJ databases">
        <title>Perkinsus chesapeaki whole genome sequence.</title>
        <authorList>
            <person name="Bogema D.R."/>
        </authorList>
    </citation>
    <scope>NUCLEOTIDE SEQUENCE [LARGE SCALE GENOMIC DNA]</scope>
    <source>
        <strain evidence="7">ATCC PRA-425</strain>
    </source>
</reference>
<organism evidence="7 8">
    <name type="scientific">Perkinsus chesapeaki</name>
    <name type="common">Clam parasite</name>
    <name type="synonym">Perkinsus andrewsi</name>
    <dbReference type="NCBI Taxonomy" id="330153"/>
    <lineage>
        <taxon>Eukaryota</taxon>
        <taxon>Sar</taxon>
        <taxon>Alveolata</taxon>
        <taxon>Perkinsozoa</taxon>
        <taxon>Perkinsea</taxon>
        <taxon>Perkinsida</taxon>
        <taxon>Perkinsidae</taxon>
        <taxon>Perkinsus</taxon>
    </lineage>
</organism>
<dbReference type="InterPro" id="IPR036390">
    <property type="entry name" value="WH_DNA-bd_sf"/>
</dbReference>
<dbReference type="Gene3D" id="1.10.510.10">
    <property type="entry name" value="Transferase(Phosphotransferase) domain 1"/>
    <property type="match status" value="1"/>
</dbReference>
<dbReference type="GO" id="GO:0005524">
    <property type="term" value="F:ATP binding"/>
    <property type="evidence" value="ECO:0007669"/>
    <property type="project" value="UniProtKB-UniRule"/>
</dbReference>
<accession>A0A7J6L1A3</accession>
<dbReference type="SUPFAM" id="SSF74788">
    <property type="entry name" value="Cullin repeat-like"/>
    <property type="match status" value="1"/>
</dbReference>
<feature type="domain" description="Protein kinase" evidence="5">
    <location>
        <begin position="916"/>
        <end position="1189"/>
    </location>
</feature>
<sequence>LNKLIAYKPGQTAVYHPMLERKLVLKPLQVHPPDLPADFVTSAWEDGLRDAVRASYGCDGSIDSSRMNLEETYRTVETICRNHRQLELFDLLKEEVANHIFSIVKSVACREVEVSNVEEATAYLRLVQDAWKRHLRDLGLVRNIFLALDNFLTAAGGSFHTDEKDSSRTRKNLPIGLREMGLGMLKRDMCDSSYNKDSVIARACSCLLTCIEQDRSEGLSEESRWTLYGDVVVMIRSLDMYKEMFEGPFEKATNDYYEEESSSKIDILSTEEYLNYVEDVWKKERSLNDACKLHPHTWQDTDKILRDQLLVMHSASLTSKDRLLELMDAKPEPKIDATKTLLRFCETVHVTSELKSAWSYAIRRIGEDLMKKYLAYNTLAEGVGLIKDLLSLKETLDSMLSDTFEDSELTVAFRMSAKEAFEAFMNGCEQVNKPAHLLAKYCDDSIGSYVRNMKNALTAEEVEARMDSVMTLFRFISAKDIFEAHYKNDLGRRLLNAHTTRGTDEPLTDHSSYRGNEMEKLMLTKLRKECGGGFTSKLEGMYKDMDLSCGLNKEFAEKRKQQQEGNREEPQFEAMVLTSGIWPSYPQWPKNVPTLPSSISSLQQRFSQFYVSKHSGRTLTWMPSLGGAVVRYTTGTRSSVKDLVLSAGQAIVLTEVFNTDTSATAMKISEVTGLPMEEMRRIMFPIVYKVRILKRSSGGPEDKQVDPTETYSLSSDFQDKRRRIVVPQMAVRDEKAEVRVTESRVNEDRQFLLDAALVRIMKSKKTLSHNSLVAEALKECSATFTAEIGEVKKRTFARHIPEEVLVKLSQSNAMQRLESDGVTGKVHKLRVEGPSSWFLVTLRDVSTSSALLPSKLITGIGMRPPGRCTITLRPAADVGYLIDLMAVRDVLGEGLYYLVISRIVLSKAASLPVTSLMPMGLLGKGTFGAVKRVKLLHGGESEDMSVEMALKCVKKAKRGRALKILERERDLLKKVDHPCIVRQAATMQDEKYVYFLLECCAGGDLHSCMRRIGLFSFEAGKFVAGSVHSALHHLHESHRMIFRDLKPENLLVDTRGYIKLADFGTAKKFDKGAPSRTYSLVGTPHYMAPEVVLGLAYSYEYDYWSLGVILFECMFGPKPFGEEFHDSEHLQIFHTIACADQRPLSIKHLATPQLNEDERMLSQKTISAMLTYDPKARRGKVKQILEFGMMAGYDPARIWCRSFVSPLITALDNGT</sequence>
<dbReference type="OrthoDB" id="435621at2759"/>
<dbReference type="SMART" id="SM00884">
    <property type="entry name" value="Cullin_Nedd8"/>
    <property type="match status" value="1"/>
</dbReference>
<feature type="binding site" evidence="3">
    <location>
        <position position="955"/>
    </location>
    <ligand>
        <name>ATP</name>
        <dbReference type="ChEBI" id="CHEBI:30616"/>
    </ligand>
</feature>
<dbReference type="InterPro" id="IPR059120">
    <property type="entry name" value="Cullin-like_AB"/>
</dbReference>
<dbReference type="InterPro" id="IPR016158">
    <property type="entry name" value="Cullin_homology"/>
</dbReference>
<dbReference type="SUPFAM" id="SSF56112">
    <property type="entry name" value="Protein kinase-like (PK-like)"/>
    <property type="match status" value="1"/>
</dbReference>
<dbReference type="Pfam" id="PF00069">
    <property type="entry name" value="Pkinase"/>
    <property type="match status" value="1"/>
</dbReference>
<dbReference type="PROSITE" id="PS50069">
    <property type="entry name" value="CULLIN_2"/>
    <property type="match status" value="1"/>
</dbReference>
<protein>
    <submittedName>
        <fullName evidence="7">Cullin-4A</fullName>
    </submittedName>
</protein>